<dbReference type="EMBL" id="MU277198">
    <property type="protein sequence ID" value="KAI0064534.1"/>
    <property type="molecule type" value="Genomic_DNA"/>
</dbReference>
<evidence type="ECO:0000313" key="1">
    <source>
        <dbReference type="EMBL" id="KAI0064534.1"/>
    </source>
</evidence>
<sequence length="64" mass="7172">MVLNKSIQNKDIIAIVPVHEKAWINRDTVEIMIDGLCSSQKRVRNSSTGLGTRSMGWKGKIDTM</sequence>
<dbReference type="Proteomes" id="UP000814140">
    <property type="component" value="Unassembled WGS sequence"/>
</dbReference>
<proteinExistence type="predicted"/>
<reference evidence="1" key="2">
    <citation type="journal article" date="2022" name="New Phytol.">
        <title>Evolutionary transition to the ectomycorrhizal habit in the genomes of a hyperdiverse lineage of mushroom-forming fungi.</title>
        <authorList>
            <person name="Looney B."/>
            <person name="Miyauchi S."/>
            <person name="Morin E."/>
            <person name="Drula E."/>
            <person name="Courty P.E."/>
            <person name="Kohler A."/>
            <person name="Kuo A."/>
            <person name="LaButti K."/>
            <person name="Pangilinan J."/>
            <person name="Lipzen A."/>
            <person name="Riley R."/>
            <person name="Andreopoulos W."/>
            <person name="He G."/>
            <person name="Johnson J."/>
            <person name="Nolan M."/>
            <person name="Tritt A."/>
            <person name="Barry K.W."/>
            <person name="Grigoriev I.V."/>
            <person name="Nagy L.G."/>
            <person name="Hibbett D."/>
            <person name="Henrissat B."/>
            <person name="Matheny P.B."/>
            <person name="Labbe J."/>
            <person name="Martin F.M."/>
        </authorList>
    </citation>
    <scope>NUCLEOTIDE SEQUENCE</scope>
    <source>
        <strain evidence="1">HHB10654</strain>
    </source>
</reference>
<keyword evidence="2" id="KW-1185">Reference proteome</keyword>
<comment type="caution">
    <text evidence="1">The sequence shown here is derived from an EMBL/GenBank/DDBJ whole genome shotgun (WGS) entry which is preliminary data.</text>
</comment>
<gene>
    <name evidence="1" type="ORF">BV25DRAFT_1822900</name>
</gene>
<reference evidence="1" key="1">
    <citation type="submission" date="2021-03" db="EMBL/GenBank/DDBJ databases">
        <authorList>
            <consortium name="DOE Joint Genome Institute"/>
            <person name="Ahrendt S."/>
            <person name="Looney B.P."/>
            <person name="Miyauchi S."/>
            <person name="Morin E."/>
            <person name="Drula E."/>
            <person name="Courty P.E."/>
            <person name="Chicoki N."/>
            <person name="Fauchery L."/>
            <person name="Kohler A."/>
            <person name="Kuo A."/>
            <person name="Labutti K."/>
            <person name="Pangilinan J."/>
            <person name="Lipzen A."/>
            <person name="Riley R."/>
            <person name="Andreopoulos W."/>
            <person name="He G."/>
            <person name="Johnson J."/>
            <person name="Barry K.W."/>
            <person name="Grigoriev I.V."/>
            <person name="Nagy L."/>
            <person name="Hibbett D."/>
            <person name="Henrissat B."/>
            <person name="Matheny P.B."/>
            <person name="Labbe J."/>
            <person name="Martin F."/>
        </authorList>
    </citation>
    <scope>NUCLEOTIDE SEQUENCE</scope>
    <source>
        <strain evidence="1">HHB10654</strain>
    </source>
</reference>
<accession>A0ACB8T6Z4</accession>
<name>A0ACB8T6Z4_9AGAM</name>
<evidence type="ECO:0000313" key="2">
    <source>
        <dbReference type="Proteomes" id="UP000814140"/>
    </source>
</evidence>
<protein>
    <submittedName>
        <fullName evidence="1">Uncharacterized protein</fullName>
    </submittedName>
</protein>
<organism evidence="1 2">
    <name type="scientific">Artomyces pyxidatus</name>
    <dbReference type="NCBI Taxonomy" id="48021"/>
    <lineage>
        <taxon>Eukaryota</taxon>
        <taxon>Fungi</taxon>
        <taxon>Dikarya</taxon>
        <taxon>Basidiomycota</taxon>
        <taxon>Agaricomycotina</taxon>
        <taxon>Agaricomycetes</taxon>
        <taxon>Russulales</taxon>
        <taxon>Auriscalpiaceae</taxon>
        <taxon>Artomyces</taxon>
    </lineage>
</organism>